<dbReference type="STRING" id="889378.Spiaf_0959"/>
<keyword evidence="1" id="KW-0175">Coiled coil</keyword>
<dbReference type="Pfam" id="PF04102">
    <property type="entry name" value="SlyX"/>
    <property type="match status" value="1"/>
</dbReference>
<feature type="coiled-coil region" evidence="1">
    <location>
        <begin position="5"/>
        <end position="53"/>
    </location>
</feature>
<protein>
    <recommendedName>
        <fullName evidence="4">Protein SlyX homolog</fullName>
    </recommendedName>
</protein>
<evidence type="ECO:0000313" key="2">
    <source>
        <dbReference type="EMBL" id="AFG37048.1"/>
    </source>
</evidence>
<dbReference type="Proteomes" id="UP000007383">
    <property type="component" value="Chromosome"/>
</dbReference>
<dbReference type="PATRIC" id="fig|889378.3.peg.961"/>
<dbReference type="RefSeq" id="WP_014455043.1">
    <property type="nucleotide sequence ID" value="NC_017098.1"/>
</dbReference>
<dbReference type="HOGENOM" id="CLU_180796_4_2_12"/>
<evidence type="ECO:0008006" key="4">
    <source>
        <dbReference type="Google" id="ProtNLM"/>
    </source>
</evidence>
<gene>
    <name evidence="2" type="ordered locus">Spiaf_0959</name>
</gene>
<reference evidence="3" key="1">
    <citation type="journal article" date="2013" name="Stand. Genomic Sci.">
        <title>Complete genome sequence of the halophilic bacterium Spirochaeta africana type strain (Z-7692(T)) from the alkaline Lake Magadi in the East African Rift.</title>
        <authorList>
            <person name="Liolos K."/>
            <person name="Abt B."/>
            <person name="Scheuner C."/>
            <person name="Teshima H."/>
            <person name="Held B."/>
            <person name="Lapidus A."/>
            <person name="Nolan M."/>
            <person name="Lucas S."/>
            <person name="Deshpande S."/>
            <person name="Cheng J.F."/>
            <person name="Tapia R."/>
            <person name="Goodwin L.A."/>
            <person name="Pitluck S."/>
            <person name="Pagani I."/>
            <person name="Ivanova N."/>
            <person name="Mavromatis K."/>
            <person name="Mikhailova N."/>
            <person name="Huntemann M."/>
            <person name="Pati A."/>
            <person name="Chen A."/>
            <person name="Palaniappan K."/>
            <person name="Land M."/>
            <person name="Rohde M."/>
            <person name="Tindall B.J."/>
            <person name="Detter J.C."/>
            <person name="Goker M."/>
            <person name="Bristow J."/>
            <person name="Eisen J.A."/>
            <person name="Markowitz V."/>
            <person name="Hugenholtz P."/>
            <person name="Woyke T."/>
            <person name="Klenk H.P."/>
            <person name="Kyrpides N.C."/>
        </authorList>
    </citation>
    <scope>NUCLEOTIDE SEQUENCE</scope>
    <source>
        <strain evidence="3">ATCC 700263 / DSM 8902 / Z-7692</strain>
    </source>
</reference>
<dbReference type="Gene3D" id="1.20.5.300">
    <property type="match status" value="1"/>
</dbReference>
<sequence length="67" mass="7989">METRVEQLESRLAFTEMSLEQLSEMVYQQQRTIDTLQQHIQRLEDKLRAEQEGKSAFLDNEPPPPHY</sequence>
<name>H9UHQ5_SPIAZ</name>
<dbReference type="eggNOG" id="COG2900">
    <property type="taxonomic scope" value="Bacteria"/>
</dbReference>
<dbReference type="KEGG" id="sfc:Spiaf_0959"/>
<dbReference type="PANTHER" id="PTHR36508:SF1">
    <property type="entry name" value="PROTEIN SLYX"/>
    <property type="match status" value="1"/>
</dbReference>
<dbReference type="EMBL" id="CP003282">
    <property type="protein sequence ID" value="AFG37048.1"/>
    <property type="molecule type" value="Genomic_DNA"/>
</dbReference>
<organism evidence="2 3">
    <name type="scientific">Spirochaeta africana (strain ATCC 700263 / DSM 8902 / Z-7692)</name>
    <dbReference type="NCBI Taxonomy" id="889378"/>
    <lineage>
        <taxon>Bacteria</taxon>
        <taxon>Pseudomonadati</taxon>
        <taxon>Spirochaetota</taxon>
        <taxon>Spirochaetia</taxon>
        <taxon>Spirochaetales</taxon>
        <taxon>Spirochaetaceae</taxon>
        <taxon>Spirochaeta</taxon>
    </lineage>
</organism>
<dbReference type="InterPro" id="IPR007236">
    <property type="entry name" value="SlyX"/>
</dbReference>
<keyword evidence="3" id="KW-1185">Reference proteome</keyword>
<proteinExistence type="predicted"/>
<evidence type="ECO:0000313" key="3">
    <source>
        <dbReference type="Proteomes" id="UP000007383"/>
    </source>
</evidence>
<dbReference type="AlphaFoldDB" id="H9UHQ5"/>
<dbReference type="OrthoDB" id="5461272at2"/>
<accession>H9UHQ5</accession>
<dbReference type="PANTHER" id="PTHR36508">
    <property type="entry name" value="PROTEIN SLYX"/>
    <property type="match status" value="1"/>
</dbReference>
<evidence type="ECO:0000256" key="1">
    <source>
        <dbReference type="SAM" id="Coils"/>
    </source>
</evidence>